<organism evidence="16 17">
    <name type="scientific">Rhodovulum visakhapatnamense</name>
    <dbReference type="NCBI Taxonomy" id="364297"/>
    <lineage>
        <taxon>Bacteria</taxon>
        <taxon>Pseudomonadati</taxon>
        <taxon>Pseudomonadota</taxon>
        <taxon>Alphaproteobacteria</taxon>
        <taxon>Rhodobacterales</taxon>
        <taxon>Paracoccaceae</taxon>
        <taxon>Rhodovulum</taxon>
    </lineage>
</organism>
<gene>
    <name evidence="16" type="ORF">EV657_10251</name>
</gene>
<keyword evidence="6" id="KW-0479">Metal-binding</keyword>
<evidence type="ECO:0000256" key="7">
    <source>
        <dbReference type="ARBA" id="ARBA00022824"/>
    </source>
</evidence>
<evidence type="ECO:0000313" key="17">
    <source>
        <dbReference type="Proteomes" id="UP000295484"/>
    </source>
</evidence>
<evidence type="ECO:0000256" key="14">
    <source>
        <dbReference type="ARBA" id="ARBA00042865"/>
    </source>
</evidence>
<evidence type="ECO:0000259" key="15">
    <source>
        <dbReference type="Pfam" id="PF19350"/>
    </source>
</evidence>
<evidence type="ECO:0000256" key="1">
    <source>
        <dbReference type="ARBA" id="ARBA00004323"/>
    </source>
</evidence>
<evidence type="ECO:0000256" key="11">
    <source>
        <dbReference type="ARBA" id="ARBA00023136"/>
    </source>
</evidence>
<evidence type="ECO:0000256" key="4">
    <source>
        <dbReference type="ARBA" id="ARBA00022679"/>
    </source>
</evidence>
<feature type="domain" description="DUF5928" evidence="15">
    <location>
        <begin position="269"/>
        <end position="524"/>
    </location>
</feature>
<dbReference type="Pfam" id="PF02485">
    <property type="entry name" value="Branch"/>
    <property type="match status" value="1"/>
</dbReference>
<evidence type="ECO:0000313" key="16">
    <source>
        <dbReference type="EMBL" id="TDX33177.1"/>
    </source>
</evidence>
<dbReference type="InterPro" id="IPR043538">
    <property type="entry name" value="XYLT"/>
</dbReference>
<dbReference type="InterPro" id="IPR003406">
    <property type="entry name" value="Glyco_trans_14"/>
</dbReference>
<dbReference type="PANTHER" id="PTHR46025:SF3">
    <property type="entry name" value="XYLOSYLTRANSFERASE OXT"/>
    <property type="match status" value="1"/>
</dbReference>
<proteinExistence type="predicted"/>
<evidence type="ECO:0000256" key="6">
    <source>
        <dbReference type="ARBA" id="ARBA00022723"/>
    </source>
</evidence>
<dbReference type="PANTHER" id="PTHR46025">
    <property type="entry name" value="XYLOSYLTRANSFERASE OXT"/>
    <property type="match status" value="1"/>
</dbReference>
<keyword evidence="3" id="KW-0328">Glycosyltransferase</keyword>
<evidence type="ECO:0000256" key="10">
    <source>
        <dbReference type="ARBA" id="ARBA00023034"/>
    </source>
</evidence>
<keyword evidence="11" id="KW-0472">Membrane</keyword>
<comment type="subcellular location">
    <subcellularLocation>
        <location evidence="2">Endoplasmic reticulum membrane</location>
        <topology evidence="2">Single-pass type II membrane protein</topology>
    </subcellularLocation>
    <subcellularLocation>
        <location evidence="1">Golgi apparatus membrane</location>
        <topology evidence="1">Single-pass type II membrane protein</topology>
    </subcellularLocation>
</comment>
<dbReference type="GO" id="GO:0016020">
    <property type="term" value="C:membrane"/>
    <property type="evidence" value="ECO:0007669"/>
    <property type="project" value="InterPro"/>
</dbReference>
<evidence type="ECO:0000256" key="5">
    <source>
        <dbReference type="ARBA" id="ARBA00022692"/>
    </source>
</evidence>
<evidence type="ECO:0000256" key="9">
    <source>
        <dbReference type="ARBA" id="ARBA00022989"/>
    </source>
</evidence>
<dbReference type="RefSeq" id="WP_134076993.1">
    <property type="nucleotide sequence ID" value="NZ_SOEB01000002.1"/>
</dbReference>
<evidence type="ECO:0000256" key="3">
    <source>
        <dbReference type="ARBA" id="ARBA00022676"/>
    </source>
</evidence>
<keyword evidence="5" id="KW-0812">Transmembrane</keyword>
<dbReference type="InterPro" id="IPR045972">
    <property type="entry name" value="DUF5928"/>
</dbReference>
<evidence type="ECO:0000256" key="2">
    <source>
        <dbReference type="ARBA" id="ARBA00004648"/>
    </source>
</evidence>
<evidence type="ECO:0000256" key="13">
    <source>
        <dbReference type="ARBA" id="ARBA00023180"/>
    </source>
</evidence>
<dbReference type="Proteomes" id="UP000295484">
    <property type="component" value="Unassembled WGS sequence"/>
</dbReference>
<dbReference type="GO" id="GO:0046872">
    <property type="term" value="F:metal ion binding"/>
    <property type="evidence" value="ECO:0007669"/>
    <property type="project" value="UniProtKB-KW"/>
</dbReference>
<keyword evidence="12" id="KW-1015">Disulfide bond</keyword>
<keyword evidence="13" id="KW-0325">Glycoprotein</keyword>
<dbReference type="GO" id="GO:0030166">
    <property type="term" value="P:proteoglycan biosynthetic process"/>
    <property type="evidence" value="ECO:0007669"/>
    <property type="project" value="InterPro"/>
</dbReference>
<keyword evidence="4" id="KW-0808">Transferase</keyword>
<keyword evidence="7" id="KW-0256">Endoplasmic reticulum</keyword>
<dbReference type="Pfam" id="PF19350">
    <property type="entry name" value="DUF5928"/>
    <property type="match status" value="1"/>
</dbReference>
<sequence length="524" mass="57996">MATVAYLLLCHRDPDTIVAQAGRLTAAGDLVAIHLDRRAPDADFAEIRAALAGNPSAVFARRVRCGWGDWSPVQATLNAARAALAAFPQATHLYLLSGDCLPIKPAVRLRADLDDSGSDHIESVDFFESGWIRTGLKDERLIYRHFFNERRQRRLFHASMAVQKALGLQRAPPPDLQVMIGSQWWCLRRSTVEAILAFLVRRPDVVRFFRTSWIPDETFFQTLVRHLVPTGQIRSRAPTFLMFTDYGMPVTFYNDHYDLLVAQEGYFARKISVEAVPLRARLAAVYASADPGPAASGGGPEVYRFLTGRGRIGQRFGGRAWERSAGLGQGRQLMLVTCKKWHVARRLVERVRQATGLASADFAFDDEAVDLPDLGGIERSRAKRSRHPRAFLRLVYESLGTDRLILCLDPADLEIMADFQADGATVRVLEIVCPFSHADLLGHARRLGLLSDASPPGVAARVLPALAQDLERETARLRAAGFPALYRLSPGQKLSEAALVLAQFLAIPYDTARGIADTATLFDD</sequence>
<comment type="caution">
    <text evidence="16">The sequence shown here is derived from an EMBL/GenBank/DDBJ whole genome shotgun (WGS) entry which is preliminary data.</text>
</comment>
<dbReference type="AlphaFoldDB" id="A0A4R8G890"/>
<dbReference type="EMBL" id="SOEB01000002">
    <property type="protein sequence ID" value="TDX33177.1"/>
    <property type="molecule type" value="Genomic_DNA"/>
</dbReference>
<keyword evidence="10" id="KW-0333">Golgi apparatus</keyword>
<evidence type="ECO:0000256" key="8">
    <source>
        <dbReference type="ARBA" id="ARBA00022968"/>
    </source>
</evidence>
<keyword evidence="9" id="KW-1133">Transmembrane helix</keyword>
<dbReference type="GO" id="GO:0030158">
    <property type="term" value="F:protein xylosyltransferase activity"/>
    <property type="evidence" value="ECO:0007669"/>
    <property type="project" value="InterPro"/>
</dbReference>
<keyword evidence="8" id="KW-0735">Signal-anchor</keyword>
<evidence type="ECO:0000256" key="12">
    <source>
        <dbReference type="ARBA" id="ARBA00023157"/>
    </source>
</evidence>
<protein>
    <recommendedName>
        <fullName evidence="14">Peptide O-xylosyltransferase</fullName>
    </recommendedName>
</protein>
<reference evidence="16 17" key="1">
    <citation type="submission" date="2019-03" db="EMBL/GenBank/DDBJ databases">
        <title>Genomic Encyclopedia of Type Strains, Phase IV (KMG-IV): sequencing the most valuable type-strain genomes for metagenomic binning, comparative biology and taxonomic classification.</title>
        <authorList>
            <person name="Goeker M."/>
        </authorList>
    </citation>
    <scope>NUCLEOTIDE SEQUENCE [LARGE SCALE GENOMIC DNA]</scope>
    <source>
        <strain evidence="16 17">JA181</strain>
    </source>
</reference>
<accession>A0A4R8G890</accession>
<name>A0A4R8G890_9RHOB</name>